<evidence type="ECO:0000313" key="5">
    <source>
        <dbReference type="Proteomes" id="UP000821598"/>
    </source>
</evidence>
<dbReference type="Proteomes" id="UP000592820">
    <property type="component" value="Unassembled WGS sequence"/>
</dbReference>
<keyword evidence="1" id="KW-0732">Signal</keyword>
<evidence type="ECO:0000313" key="4">
    <source>
        <dbReference type="Proteomes" id="UP000592820"/>
    </source>
</evidence>
<reference evidence="2 4" key="2">
    <citation type="submission" date="2020-08" db="EMBL/GenBank/DDBJ databases">
        <title>Genomic Encyclopedia of Type Strains, Phase IV (KMG-V): Genome sequencing to study the core and pangenomes of soil and plant-associated prokaryotes.</title>
        <authorList>
            <person name="Whitman W."/>
        </authorList>
    </citation>
    <scope>NUCLEOTIDE SEQUENCE [LARGE SCALE GENOMIC DNA]</scope>
    <source>
        <strain evidence="2 4">JPY162</strain>
    </source>
</reference>
<reference evidence="3 5" key="1">
    <citation type="submission" date="2019-08" db="EMBL/GenBank/DDBJ databases">
        <title>Paraburkholderia simonii sp. nov. and P. youngii sp. nov. Brazilian and Mexican Mimosa-associated rhizobia.</title>
        <authorList>
            <person name="Mavima L."/>
            <person name="Beukes C.W."/>
            <person name="Palmer M."/>
            <person name="De Meyer S.E."/>
            <person name="James E.K."/>
            <person name="Maluk M."/>
            <person name="Avontuur J.R."/>
            <person name="Chan W.Y."/>
            <person name="Venter S.N."/>
            <person name="Steenkamp E.T."/>
        </authorList>
    </citation>
    <scope>NUCLEOTIDE SEQUENCE [LARGE SCALE GENOMIC DNA]</scope>
    <source>
        <strain evidence="3 5">JPY454</strain>
    </source>
</reference>
<evidence type="ECO:0008006" key="6">
    <source>
        <dbReference type="Google" id="ProtNLM"/>
    </source>
</evidence>
<feature type="chain" id="PRO_5030569378" description="DUF3888 domain-containing protein" evidence="1">
    <location>
        <begin position="26"/>
        <end position="144"/>
    </location>
</feature>
<keyword evidence="5" id="KW-1185">Reference proteome</keyword>
<dbReference type="EMBL" id="VOMC01000007">
    <property type="protein sequence ID" value="NVI03872.1"/>
    <property type="molecule type" value="Genomic_DNA"/>
</dbReference>
<dbReference type="Proteomes" id="UP000821598">
    <property type="component" value="Unassembled WGS sequence"/>
</dbReference>
<dbReference type="AlphaFoldDB" id="A0A7W8L1J4"/>
<feature type="signal peptide" evidence="1">
    <location>
        <begin position="1"/>
        <end position="25"/>
    </location>
</feature>
<evidence type="ECO:0000313" key="2">
    <source>
        <dbReference type="EMBL" id="MBB5398721.1"/>
    </source>
</evidence>
<sequence length="144" mass="16001">MNKRICAQRYMATLVGALLIPTAHADGSVSFHGDIVPMLKARAQFEQFITENFSVTDTGWGDRIDSATMPHMGGARIGPYKFQAVWHSSHGDVPVTLIIDTKIRFLDRHQHEIVGGDLRETRSVSETLDSIEIEPPDINSARSK</sequence>
<protein>
    <recommendedName>
        <fullName evidence="6">DUF3888 domain-containing protein</fullName>
    </recommendedName>
</protein>
<evidence type="ECO:0000313" key="3">
    <source>
        <dbReference type="EMBL" id="NVI03872.1"/>
    </source>
</evidence>
<accession>A0A7W8L1J4</accession>
<evidence type="ECO:0000256" key="1">
    <source>
        <dbReference type="SAM" id="SignalP"/>
    </source>
</evidence>
<proteinExistence type="predicted"/>
<dbReference type="EMBL" id="JACHDE010000001">
    <property type="protein sequence ID" value="MBB5398721.1"/>
    <property type="molecule type" value="Genomic_DNA"/>
</dbReference>
<name>A0A7W8L1J4_9BURK</name>
<gene>
    <name evidence="3" type="ORF">FSB64_08755</name>
    <name evidence="2" type="ORF">HDG41_000757</name>
</gene>
<comment type="caution">
    <text evidence="2">The sequence shown here is derived from an EMBL/GenBank/DDBJ whole genome shotgun (WGS) entry which is preliminary data.</text>
</comment>
<dbReference type="RefSeq" id="WP_184225309.1">
    <property type="nucleotide sequence ID" value="NZ_JACHDE010000001.1"/>
</dbReference>
<organism evidence="2 4">
    <name type="scientific">Paraburkholderia youngii</name>
    <dbReference type="NCBI Taxonomy" id="2782701"/>
    <lineage>
        <taxon>Bacteria</taxon>
        <taxon>Pseudomonadati</taxon>
        <taxon>Pseudomonadota</taxon>
        <taxon>Betaproteobacteria</taxon>
        <taxon>Burkholderiales</taxon>
        <taxon>Burkholderiaceae</taxon>
        <taxon>Paraburkholderia</taxon>
    </lineage>
</organism>